<evidence type="ECO:0000256" key="2">
    <source>
        <dbReference type="ARBA" id="ARBA00005745"/>
    </source>
</evidence>
<evidence type="ECO:0000313" key="10">
    <source>
        <dbReference type="EMBL" id="OGC55412.1"/>
    </source>
</evidence>
<comment type="caution">
    <text evidence="10">The sequence shown here is derived from an EMBL/GenBank/DDBJ whole genome shotgun (WGS) entry which is preliminary data.</text>
</comment>
<organism evidence="10 11">
    <name type="scientific">candidate division WWE3 bacterium RIFCSPLOWO2_01_FULL_41_18</name>
    <dbReference type="NCBI Taxonomy" id="1802625"/>
    <lineage>
        <taxon>Bacteria</taxon>
        <taxon>Katanobacteria</taxon>
    </lineage>
</organism>
<comment type="subcellular location">
    <subcellularLocation>
        <location evidence="1">Cell inner membrane</location>
        <topology evidence="1">Multi-pass membrane protein</topology>
    </subcellularLocation>
</comment>
<feature type="transmembrane region" description="Helical" evidence="8">
    <location>
        <begin position="167"/>
        <end position="190"/>
    </location>
</feature>
<dbReference type="Pfam" id="PF00482">
    <property type="entry name" value="T2SSF"/>
    <property type="match status" value="2"/>
</dbReference>
<feature type="transmembrane region" description="Helical" evidence="8">
    <location>
        <begin position="374"/>
        <end position="395"/>
    </location>
</feature>
<evidence type="ECO:0000256" key="5">
    <source>
        <dbReference type="ARBA" id="ARBA00022692"/>
    </source>
</evidence>
<dbReference type="GO" id="GO:0005886">
    <property type="term" value="C:plasma membrane"/>
    <property type="evidence" value="ECO:0007669"/>
    <property type="project" value="UniProtKB-SubCell"/>
</dbReference>
<dbReference type="PRINTS" id="PR00812">
    <property type="entry name" value="BCTERIALGSPF"/>
</dbReference>
<evidence type="ECO:0000256" key="6">
    <source>
        <dbReference type="ARBA" id="ARBA00022989"/>
    </source>
</evidence>
<dbReference type="InterPro" id="IPR018076">
    <property type="entry name" value="T2SS_GspF_dom"/>
</dbReference>
<dbReference type="Proteomes" id="UP000176504">
    <property type="component" value="Unassembled WGS sequence"/>
</dbReference>
<proteinExistence type="inferred from homology"/>
<evidence type="ECO:0000256" key="4">
    <source>
        <dbReference type="ARBA" id="ARBA00022519"/>
    </source>
</evidence>
<dbReference type="InterPro" id="IPR042094">
    <property type="entry name" value="T2SS_GspF_sf"/>
</dbReference>
<name>A0A1F4VDU1_UNCKA</name>
<dbReference type="Gene3D" id="1.20.81.30">
    <property type="entry name" value="Type II secretion system (T2SS), domain F"/>
    <property type="match status" value="2"/>
</dbReference>
<keyword evidence="3" id="KW-1003">Cell membrane</keyword>
<feature type="domain" description="Type II secretion system protein GspF" evidence="9">
    <location>
        <begin position="271"/>
        <end position="393"/>
    </location>
</feature>
<keyword evidence="6 8" id="KW-1133">Transmembrane helix</keyword>
<dbReference type="FunFam" id="1.20.81.30:FF:000001">
    <property type="entry name" value="Type II secretion system protein F"/>
    <property type="match status" value="2"/>
</dbReference>
<feature type="domain" description="Type II secretion system protein GspF" evidence="9">
    <location>
        <begin position="68"/>
        <end position="191"/>
    </location>
</feature>
<dbReference type="PANTHER" id="PTHR30012:SF0">
    <property type="entry name" value="TYPE II SECRETION SYSTEM PROTEIN F-RELATED"/>
    <property type="match status" value="1"/>
</dbReference>
<protein>
    <recommendedName>
        <fullName evidence="9">Type II secretion system protein GspF domain-containing protein</fullName>
    </recommendedName>
</protein>
<feature type="transmembrane region" description="Helical" evidence="8">
    <location>
        <begin position="221"/>
        <end position="239"/>
    </location>
</feature>
<evidence type="ECO:0000259" key="9">
    <source>
        <dbReference type="Pfam" id="PF00482"/>
    </source>
</evidence>
<keyword evidence="5 8" id="KW-0812">Transmembrane</keyword>
<dbReference type="InterPro" id="IPR003004">
    <property type="entry name" value="GspF/PilC"/>
</dbReference>
<evidence type="ECO:0000256" key="1">
    <source>
        <dbReference type="ARBA" id="ARBA00004429"/>
    </source>
</evidence>
<comment type="similarity">
    <text evidence="2">Belongs to the GSP F family.</text>
</comment>
<evidence type="ECO:0000256" key="3">
    <source>
        <dbReference type="ARBA" id="ARBA00022475"/>
    </source>
</evidence>
<dbReference type="PANTHER" id="PTHR30012">
    <property type="entry name" value="GENERAL SECRETION PATHWAY PROTEIN"/>
    <property type="match status" value="1"/>
</dbReference>
<keyword evidence="4" id="KW-0997">Cell inner membrane</keyword>
<sequence length="401" mass="43925">MALFNYLAKDQAGKQITGAVDAANETAAIALIRSKNLYVISLIKKERESLTEVVSDIRGVPSSEKVAFTRQLATMTAAGLPLPKSLEVLALQSSNQKMKKIITECLRDVEGGSPLSVSVGKFPKVFSPTYKALLRAGEASGKMQEILLRLADTMEAQQEFRSKFKAAMVYPIIVVITMIVVVIIMMVFVIPKLSAMYKSLNAELPLPTLILLGISNFTVNYWWLILFLGIGFGTGFVYFKNTDMGKDLLSRLIFKMPIIGKITKEKELTEFTQTFSLLIGSGIPIVEALQIVSEVVENTLYKVSLENAAKSVEKGYTLSKFLKTDENFPPVVSQMIAVGEETGSLDTIMEKLSHYFATETDNAVKGLSTAIEPIILVLLGGMVGLLILSIITPIYKLTSSL</sequence>
<dbReference type="EMBL" id="MEVI01000002">
    <property type="protein sequence ID" value="OGC55412.1"/>
    <property type="molecule type" value="Genomic_DNA"/>
</dbReference>
<evidence type="ECO:0000313" key="11">
    <source>
        <dbReference type="Proteomes" id="UP000176504"/>
    </source>
</evidence>
<evidence type="ECO:0000256" key="7">
    <source>
        <dbReference type="ARBA" id="ARBA00023136"/>
    </source>
</evidence>
<keyword evidence="7 8" id="KW-0472">Membrane</keyword>
<dbReference type="AlphaFoldDB" id="A0A1F4VDU1"/>
<gene>
    <name evidence="10" type="ORF">A3A78_00440</name>
</gene>
<evidence type="ECO:0000256" key="8">
    <source>
        <dbReference type="SAM" id="Phobius"/>
    </source>
</evidence>
<reference evidence="10 11" key="1">
    <citation type="journal article" date="2016" name="Nat. Commun.">
        <title>Thousands of microbial genomes shed light on interconnected biogeochemical processes in an aquifer system.</title>
        <authorList>
            <person name="Anantharaman K."/>
            <person name="Brown C.T."/>
            <person name="Hug L.A."/>
            <person name="Sharon I."/>
            <person name="Castelle C.J."/>
            <person name="Probst A.J."/>
            <person name="Thomas B.C."/>
            <person name="Singh A."/>
            <person name="Wilkins M.J."/>
            <person name="Karaoz U."/>
            <person name="Brodie E.L."/>
            <person name="Williams K.H."/>
            <person name="Hubbard S.S."/>
            <person name="Banfield J.F."/>
        </authorList>
    </citation>
    <scope>NUCLEOTIDE SEQUENCE [LARGE SCALE GENOMIC DNA]</scope>
</reference>
<accession>A0A1F4VDU1</accession>